<proteinExistence type="predicted"/>
<dbReference type="EMBL" id="DXBZ01000126">
    <property type="protein sequence ID" value="HIZ18730.1"/>
    <property type="molecule type" value="Genomic_DNA"/>
</dbReference>
<gene>
    <name evidence="1" type="ORF">IAA22_06450</name>
</gene>
<comment type="caution">
    <text evidence="1">The sequence shown here is derived from an EMBL/GenBank/DDBJ whole genome shotgun (WGS) entry which is preliminary data.</text>
</comment>
<evidence type="ECO:0008006" key="3">
    <source>
        <dbReference type="Google" id="ProtNLM"/>
    </source>
</evidence>
<evidence type="ECO:0000313" key="1">
    <source>
        <dbReference type="EMBL" id="HIZ18730.1"/>
    </source>
</evidence>
<name>A0A9D2DKZ1_9ACTN</name>
<dbReference type="AlphaFoldDB" id="A0A9D2DKZ1"/>
<reference evidence="1" key="2">
    <citation type="submission" date="2021-04" db="EMBL/GenBank/DDBJ databases">
        <authorList>
            <person name="Gilroy R."/>
        </authorList>
    </citation>
    <scope>NUCLEOTIDE SEQUENCE</scope>
    <source>
        <strain evidence="1">ChiHecolR3B27-1887</strain>
    </source>
</reference>
<dbReference type="Proteomes" id="UP000824029">
    <property type="component" value="Unassembled WGS sequence"/>
</dbReference>
<accession>A0A9D2DKZ1</accession>
<evidence type="ECO:0000313" key="2">
    <source>
        <dbReference type="Proteomes" id="UP000824029"/>
    </source>
</evidence>
<protein>
    <recommendedName>
        <fullName evidence="3">DUF559 domain-containing protein</fullName>
    </recommendedName>
</protein>
<sequence length="361" mass="40080">MDILLSHTTALEALRTWGAQGPIGTGAAPAPEVPEKVPLQAELLARIGDNDLLASLSRPLHLLATRTRGSRRTALVHEHLQSGPLPGGSVIRLAPGLCCIAPEELAVEMSLSLTLLELVVLLSELMGLYAICLSCRKGMHQRERPLMTPESLLSHLDALGTRRGTRLVRRALAMACVRSGSPRETKLALRLSLKPSLGGYGLHVLSMNEPLEVRRIHDRMQRGVRRPDILVAGPERPGQERKVAAVEYNGVDHDAPERIAEDANRTNELVAIDVPEFIVRREQYRDLAYMDGLVERIRERLGIARPAAGPERRRRLRRARWELYLELERIDGVTWGGRERERARAGTGAWDVVPTEAYGLD</sequence>
<organism evidence="1 2">
    <name type="scientific">Candidatus Olsenella stercoravium</name>
    <dbReference type="NCBI Taxonomy" id="2838713"/>
    <lineage>
        <taxon>Bacteria</taxon>
        <taxon>Bacillati</taxon>
        <taxon>Actinomycetota</taxon>
        <taxon>Coriobacteriia</taxon>
        <taxon>Coriobacteriales</taxon>
        <taxon>Atopobiaceae</taxon>
        <taxon>Olsenella</taxon>
    </lineage>
</organism>
<reference evidence="1" key="1">
    <citation type="journal article" date="2021" name="PeerJ">
        <title>Extensive microbial diversity within the chicken gut microbiome revealed by metagenomics and culture.</title>
        <authorList>
            <person name="Gilroy R."/>
            <person name="Ravi A."/>
            <person name="Getino M."/>
            <person name="Pursley I."/>
            <person name="Horton D.L."/>
            <person name="Alikhan N.F."/>
            <person name="Baker D."/>
            <person name="Gharbi K."/>
            <person name="Hall N."/>
            <person name="Watson M."/>
            <person name="Adriaenssens E.M."/>
            <person name="Foster-Nyarko E."/>
            <person name="Jarju S."/>
            <person name="Secka A."/>
            <person name="Antonio M."/>
            <person name="Oren A."/>
            <person name="Chaudhuri R.R."/>
            <person name="La Ragione R."/>
            <person name="Hildebrand F."/>
            <person name="Pallen M.J."/>
        </authorList>
    </citation>
    <scope>NUCLEOTIDE SEQUENCE</scope>
    <source>
        <strain evidence="1">ChiHecolR3B27-1887</strain>
    </source>
</reference>